<feature type="compositionally biased region" description="Low complexity" evidence="1">
    <location>
        <begin position="214"/>
        <end position="226"/>
    </location>
</feature>
<dbReference type="Pfam" id="PF25675">
    <property type="entry name" value="Phage_nozzle"/>
    <property type="match status" value="2"/>
</dbReference>
<dbReference type="RefSeq" id="YP_009110745.1">
    <property type="nucleotide sequence ID" value="NC_025822.1"/>
</dbReference>
<dbReference type="OrthoDB" id="780at10239"/>
<dbReference type="EMBL" id="KF322026">
    <property type="protein sequence ID" value="AGZ17760.1"/>
    <property type="molecule type" value="Genomic_DNA"/>
</dbReference>
<evidence type="ECO:0000313" key="2">
    <source>
        <dbReference type="EMBL" id="AGZ17760.1"/>
    </source>
</evidence>
<dbReference type="Proteomes" id="UP000027495">
    <property type="component" value="Segment"/>
</dbReference>
<evidence type="ECO:0000256" key="1">
    <source>
        <dbReference type="SAM" id="MobiDB-lite"/>
    </source>
</evidence>
<protein>
    <submittedName>
        <fullName evidence="2">Tail protein</fullName>
    </submittedName>
</protein>
<accession>A0A067YBD5</accession>
<sequence>MGRITGSWERPIQGVSQQADKDRIDGQCTKQENLTPSPLYGLMKRVGTRYVKKLLDNVDPRSLWYQYDRGGSERYLILVEPNKYPRVFDLDGNERTVTVKGVSGSYLKVTEPKKLLRLKTIADYTFIANTSVVTETLTDKTDSNPSMAIVYCQYATYGRDYQIIIDGDVISSVHTPDGATSSMIEQVRTNYIAEQLHNKLIGKQKTTESVRVKTQTQTGGSGSSSSTTYYIDVSKSVSKVVSLYNKSTGGYVSYNNISGNRITLGTGSNRDNLIEVVYEAVGAPDSPYSSELHGNTLFVKRLDGKPFSISTVDSANGDDLVAIQDKVRQLSNLPPYAPDNYIVKVQNKEGFEANSYWLKAVPDNGTDQSGSKVRWVESTAQDTLYKFNHNTMPHQLVSLADGTFELSYGEWEERKVGDEKTNPFPSFLGNTIQSIGTFQNRMMFTSGESAVFGKTNEYFNFFRETTQEESPDDPIDVFADADQVNNLLHHAILEGDIVFFAENGQFLIDGSKPITKDGLVFKKVTSYPMNIDAQPAVTGESVMFSFLAGKYAGIREMFTDSLTDTKRARPITEHVAEYIEGIPVDLIASPNINLLLVRTNINNHIVYAYNWLWSGEQRVQAAFHNWVFEGDVLFAKFVSDKVYFVIDRGNGIYLEQMPISNDADDDGITFPVSLDQRAVVTANWTGTRWEWTTPYQVTDLKKMEYVRGTGCWDADKGTSVIFETDGNKFWSYDDLADVLGGVTSCNLTVGTKYTSKFIPTQPSIKDQSGRVMGLDRFTLGKVTLNYESIGNITVHVYDLYSENRKWRYEYNGRRMGSWNNRIGFAPLAAGQFSFPVRLQSQQAQFEIVTDDYRPFILRDMEWEGMFKQRGRRI</sequence>
<feature type="region of interest" description="Disordered" evidence="1">
    <location>
        <begin position="207"/>
        <end position="226"/>
    </location>
</feature>
<organism evidence="2 3">
    <name type="scientific">Vibrio phage phi-A318</name>
    <dbReference type="NCBI Taxonomy" id="1151014"/>
    <lineage>
        <taxon>Viruses</taxon>
        <taxon>Duplodnaviria</taxon>
        <taxon>Heunggongvirae</taxon>
        <taxon>Uroviricota</taxon>
        <taxon>Caudoviricetes</taxon>
        <taxon>Autographivirales</taxon>
        <taxon>Autosignataviridae</taxon>
        <taxon>Colwellvirinae</taxon>
        <taxon>Kaohsiungvirus</taxon>
        <taxon>Kaohsiungvirus A318</taxon>
    </lineage>
</organism>
<evidence type="ECO:0000313" key="3">
    <source>
        <dbReference type="Proteomes" id="UP000027495"/>
    </source>
</evidence>
<dbReference type="KEGG" id="vg:22474972"/>
<proteinExistence type="predicted"/>
<reference evidence="2 3" key="1">
    <citation type="journal article" date="2014" name="BMC Genomics">
        <title>Genome sequences characterizing five mutations in RNA polymerase and major capsid of phages [greek small letter phi]A318 and [greek small letter phi]As51 of Vibrio alginolyticus with different burst efficiencies.</title>
        <authorList>
            <person name="Liu W."/>
            <person name="Lin Y.R."/>
            <person name="Lu M.W."/>
            <person name="Sung P.J."/>
            <person name="Wang W.H."/>
            <person name="Lin C.S."/>
        </authorList>
    </citation>
    <scope>NUCLEOTIDE SEQUENCE [LARGE SCALE GENOMIC DNA]</scope>
</reference>
<keyword evidence="3" id="KW-1185">Reference proteome</keyword>
<name>A0A067YBD5_9CAUD</name>
<dbReference type="InterPro" id="IPR058003">
    <property type="entry name" value="Phage_gp12"/>
</dbReference>
<dbReference type="GeneID" id="22474972"/>
<feature type="region of interest" description="Disordered" evidence="1">
    <location>
        <begin position="1"/>
        <end position="23"/>
    </location>
</feature>